<evidence type="ECO:0000256" key="11">
    <source>
        <dbReference type="PROSITE-ProRule" id="PRU00042"/>
    </source>
</evidence>
<comment type="caution">
    <text evidence="14">The sequence shown here is derived from an EMBL/GenBank/DDBJ whole genome shotgun (WGS) entry which is preliminary data.</text>
</comment>
<keyword evidence="9" id="KW-0804">Transcription</keyword>
<reference evidence="14" key="1">
    <citation type="journal article" date="2023" name="Mol. Phylogenet. Evol.">
        <title>Genome-scale phylogeny and comparative genomics of the fungal order Sordariales.</title>
        <authorList>
            <person name="Hensen N."/>
            <person name="Bonometti L."/>
            <person name="Westerberg I."/>
            <person name="Brannstrom I.O."/>
            <person name="Guillou S."/>
            <person name="Cros-Aarteil S."/>
            <person name="Calhoun S."/>
            <person name="Haridas S."/>
            <person name="Kuo A."/>
            <person name="Mondo S."/>
            <person name="Pangilinan J."/>
            <person name="Riley R."/>
            <person name="LaButti K."/>
            <person name="Andreopoulos B."/>
            <person name="Lipzen A."/>
            <person name="Chen C."/>
            <person name="Yan M."/>
            <person name="Daum C."/>
            <person name="Ng V."/>
            <person name="Clum A."/>
            <person name="Steindorff A."/>
            <person name="Ohm R.A."/>
            <person name="Martin F."/>
            <person name="Silar P."/>
            <person name="Natvig D.O."/>
            <person name="Lalanne C."/>
            <person name="Gautier V."/>
            <person name="Ament-Velasquez S.L."/>
            <person name="Kruys A."/>
            <person name="Hutchinson M.I."/>
            <person name="Powell A.J."/>
            <person name="Barry K."/>
            <person name="Miller A.N."/>
            <person name="Grigoriev I.V."/>
            <person name="Debuchy R."/>
            <person name="Gladieux P."/>
            <person name="Hiltunen Thoren M."/>
            <person name="Johannesson H."/>
        </authorList>
    </citation>
    <scope>NUCLEOTIDE SEQUENCE</scope>
    <source>
        <strain evidence="14">CBS 990.96</strain>
    </source>
</reference>
<dbReference type="PROSITE" id="PS50157">
    <property type="entry name" value="ZINC_FINGER_C2H2_2"/>
    <property type="match status" value="2"/>
</dbReference>
<keyword evidence="4" id="KW-0677">Repeat</keyword>
<keyword evidence="15" id="KW-1185">Reference proteome</keyword>
<evidence type="ECO:0000256" key="6">
    <source>
        <dbReference type="ARBA" id="ARBA00022833"/>
    </source>
</evidence>
<proteinExistence type="inferred from homology"/>
<keyword evidence="3" id="KW-0479">Metal-binding</keyword>
<dbReference type="SMART" id="SM00355">
    <property type="entry name" value="ZnF_C2H2"/>
    <property type="match status" value="2"/>
</dbReference>
<dbReference type="GO" id="GO:0000981">
    <property type="term" value="F:DNA-binding transcription factor activity, RNA polymerase II-specific"/>
    <property type="evidence" value="ECO:0007669"/>
    <property type="project" value="TreeGrafter"/>
</dbReference>
<dbReference type="FunFam" id="3.30.160.60:FF:001156">
    <property type="entry name" value="Zinc finger protein 407"/>
    <property type="match status" value="1"/>
</dbReference>
<evidence type="ECO:0000256" key="9">
    <source>
        <dbReference type="ARBA" id="ARBA00023163"/>
    </source>
</evidence>
<evidence type="ECO:0000256" key="12">
    <source>
        <dbReference type="SAM" id="MobiDB-lite"/>
    </source>
</evidence>
<name>A0AAN7BYN4_9PEZI</name>
<evidence type="ECO:0000256" key="10">
    <source>
        <dbReference type="ARBA" id="ARBA00023242"/>
    </source>
</evidence>
<feature type="region of interest" description="Disordered" evidence="12">
    <location>
        <begin position="19"/>
        <end position="180"/>
    </location>
</feature>
<dbReference type="Gene3D" id="3.30.160.60">
    <property type="entry name" value="Classic Zinc Finger"/>
    <property type="match status" value="2"/>
</dbReference>
<protein>
    <submittedName>
        <fullName evidence="14">C2H2 finger domain protein</fullName>
    </submittedName>
</protein>
<keyword evidence="8" id="KW-0238">DNA-binding</keyword>
<dbReference type="GO" id="GO:0005634">
    <property type="term" value="C:nucleus"/>
    <property type="evidence" value="ECO:0007669"/>
    <property type="project" value="UniProtKB-SubCell"/>
</dbReference>
<dbReference type="Proteomes" id="UP001301958">
    <property type="component" value="Unassembled WGS sequence"/>
</dbReference>
<keyword evidence="10" id="KW-0539">Nucleus</keyword>
<evidence type="ECO:0000256" key="8">
    <source>
        <dbReference type="ARBA" id="ARBA00023125"/>
    </source>
</evidence>
<dbReference type="PANTHER" id="PTHR24408">
    <property type="entry name" value="ZINC FINGER PROTEIN"/>
    <property type="match status" value="1"/>
</dbReference>
<dbReference type="PANTHER" id="PTHR24408:SF58">
    <property type="entry name" value="TRANSCRIPTION FACTOR (TFIIIA), PUTATIVE (AFU_ORTHOLOGUE AFUA_1G05150)-RELATED"/>
    <property type="match status" value="1"/>
</dbReference>
<dbReference type="SUPFAM" id="SSF57667">
    <property type="entry name" value="beta-beta-alpha zinc fingers"/>
    <property type="match status" value="1"/>
</dbReference>
<dbReference type="EMBL" id="MU865290">
    <property type="protein sequence ID" value="KAK4231912.1"/>
    <property type="molecule type" value="Genomic_DNA"/>
</dbReference>
<dbReference type="InterPro" id="IPR013087">
    <property type="entry name" value="Znf_C2H2_type"/>
</dbReference>
<gene>
    <name evidence="14" type="ORF">QBC38DRAFT_177481</name>
</gene>
<comment type="similarity">
    <text evidence="2">Belongs to the krueppel C2H2-type zinc-finger protein family.</text>
</comment>
<evidence type="ECO:0000256" key="4">
    <source>
        <dbReference type="ARBA" id="ARBA00022737"/>
    </source>
</evidence>
<reference evidence="14" key="2">
    <citation type="submission" date="2023-05" db="EMBL/GenBank/DDBJ databases">
        <authorList>
            <consortium name="Lawrence Berkeley National Laboratory"/>
            <person name="Steindorff A."/>
            <person name="Hensen N."/>
            <person name="Bonometti L."/>
            <person name="Westerberg I."/>
            <person name="Brannstrom I.O."/>
            <person name="Guillou S."/>
            <person name="Cros-Aarteil S."/>
            <person name="Calhoun S."/>
            <person name="Haridas S."/>
            <person name="Kuo A."/>
            <person name="Mondo S."/>
            <person name="Pangilinan J."/>
            <person name="Riley R."/>
            <person name="Labutti K."/>
            <person name="Andreopoulos B."/>
            <person name="Lipzen A."/>
            <person name="Chen C."/>
            <person name="Yanf M."/>
            <person name="Daum C."/>
            <person name="Ng V."/>
            <person name="Clum A."/>
            <person name="Ohm R."/>
            <person name="Martin F."/>
            <person name="Silar P."/>
            <person name="Natvig D."/>
            <person name="Lalanne C."/>
            <person name="Gautier V."/>
            <person name="Ament-Velasquez S.L."/>
            <person name="Kruys A."/>
            <person name="Hutchinson M.I."/>
            <person name="Powell A.J."/>
            <person name="Barry K."/>
            <person name="Miller A.N."/>
            <person name="Grigoriev I.V."/>
            <person name="Debuchy R."/>
            <person name="Gladieux P."/>
            <person name="Thoren M.H."/>
            <person name="Johannesson H."/>
        </authorList>
    </citation>
    <scope>NUCLEOTIDE SEQUENCE</scope>
    <source>
        <strain evidence="14">CBS 990.96</strain>
    </source>
</reference>
<dbReference type="InterPro" id="IPR036236">
    <property type="entry name" value="Znf_C2H2_sf"/>
</dbReference>
<sequence length="292" mass="31438">MDDTPSFNSKRYLAKVGLGPFSLSSAPGGPRSPADGRSSPASGVQSSPRSRSSFSTTTTTTTRSSPGYPPVNMPSHPNSYGGNSSSQLQGSSSQQQQRKPLPGSPPHSSPPRFAGQLPPITSLLPPASQYPHPNSQASGSRHHSVNGPLAPPAGMASQSPHNTLRPMPPQGAYMPQSMSSSGPFHEFSVGSYPVVRESSQQDRPFKCDLCTQCFSRNHDLKRHRRIHMATKPFPCPYCDKCFSRKDALKRHRYVKACSGNKFPESGGPSSDMMDDEMDGPSGKSAKELRPKE</sequence>
<dbReference type="GO" id="GO:0008270">
    <property type="term" value="F:zinc ion binding"/>
    <property type="evidence" value="ECO:0007669"/>
    <property type="project" value="UniProtKB-KW"/>
</dbReference>
<evidence type="ECO:0000313" key="15">
    <source>
        <dbReference type="Proteomes" id="UP001301958"/>
    </source>
</evidence>
<organism evidence="14 15">
    <name type="scientific">Podospora fimiseda</name>
    <dbReference type="NCBI Taxonomy" id="252190"/>
    <lineage>
        <taxon>Eukaryota</taxon>
        <taxon>Fungi</taxon>
        <taxon>Dikarya</taxon>
        <taxon>Ascomycota</taxon>
        <taxon>Pezizomycotina</taxon>
        <taxon>Sordariomycetes</taxon>
        <taxon>Sordariomycetidae</taxon>
        <taxon>Sordariales</taxon>
        <taxon>Podosporaceae</taxon>
        <taxon>Podospora</taxon>
    </lineage>
</organism>
<feature type="compositionally biased region" description="Low complexity" evidence="12">
    <location>
        <begin position="84"/>
        <end position="101"/>
    </location>
</feature>
<dbReference type="GO" id="GO:0043565">
    <property type="term" value="F:sequence-specific DNA binding"/>
    <property type="evidence" value="ECO:0007669"/>
    <property type="project" value="TreeGrafter"/>
</dbReference>
<accession>A0AAN7BYN4</accession>
<evidence type="ECO:0000256" key="1">
    <source>
        <dbReference type="ARBA" id="ARBA00004123"/>
    </source>
</evidence>
<keyword evidence="7" id="KW-0805">Transcription regulation</keyword>
<keyword evidence="6" id="KW-0862">Zinc</keyword>
<evidence type="ECO:0000256" key="2">
    <source>
        <dbReference type="ARBA" id="ARBA00006991"/>
    </source>
</evidence>
<feature type="compositionally biased region" description="Low complexity" evidence="12">
    <location>
        <begin position="46"/>
        <end position="65"/>
    </location>
</feature>
<keyword evidence="5 11" id="KW-0863">Zinc-finger</keyword>
<feature type="domain" description="C2H2-type" evidence="13">
    <location>
        <begin position="233"/>
        <end position="262"/>
    </location>
</feature>
<feature type="region of interest" description="Disordered" evidence="12">
    <location>
        <begin position="258"/>
        <end position="292"/>
    </location>
</feature>
<evidence type="ECO:0000256" key="7">
    <source>
        <dbReference type="ARBA" id="ARBA00023015"/>
    </source>
</evidence>
<comment type="subcellular location">
    <subcellularLocation>
        <location evidence="1">Nucleus</location>
    </subcellularLocation>
</comment>
<dbReference type="Pfam" id="PF00096">
    <property type="entry name" value="zf-C2H2"/>
    <property type="match status" value="2"/>
</dbReference>
<evidence type="ECO:0000259" key="13">
    <source>
        <dbReference type="PROSITE" id="PS50157"/>
    </source>
</evidence>
<evidence type="ECO:0000313" key="14">
    <source>
        <dbReference type="EMBL" id="KAK4231912.1"/>
    </source>
</evidence>
<dbReference type="FunFam" id="3.30.160.60:FF:000065">
    <property type="entry name" value="B-cell CLL/lymphoma 6, member B"/>
    <property type="match status" value="1"/>
</dbReference>
<dbReference type="AlphaFoldDB" id="A0AAN7BYN4"/>
<feature type="domain" description="C2H2-type" evidence="13">
    <location>
        <begin position="205"/>
        <end position="232"/>
    </location>
</feature>
<evidence type="ECO:0000256" key="5">
    <source>
        <dbReference type="ARBA" id="ARBA00022771"/>
    </source>
</evidence>
<evidence type="ECO:0000256" key="3">
    <source>
        <dbReference type="ARBA" id="ARBA00022723"/>
    </source>
</evidence>
<dbReference type="PROSITE" id="PS00028">
    <property type="entry name" value="ZINC_FINGER_C2H2_1"/>
    <property type="match status" value="1"/>
</dbReference>